<evidence type="ECO:0000313" key="5">
    <source>
        <dbReference type="EMBL" id="GIX87064.1"/>
    </source>
</evidence>
<organism evidence="5 6">
    <name type="scientific">Caerostris extrusa</name>
    <name type="common">Bark spider</name>
    <name type="synonym">Caerostris bankana</name>
    <dbReference type="NCBI Taxonomy" id="172846"/>
    <lineage>
        <taxon>Eukaryota</taxon>
        <taxon>Metazoa</taxon>
        <taxon>Ecdysozoa</taxon>
        <taxon>Arthropoda</taxon>
        <taxon>Chelicerata</taxon>
        <taxon>Arachnida</taxon>
        <taxon>Araneae</taxon>
        <taxon>Araneomorphae</taxon>
        <taxon>Entelegynae</taxon>
        <taxon>Araneoidea</taxon>
        <taxon>Araneidae</taxon>
        <taxon>Caerostris</taxon>
    </lineage>
</organism>
<dbReference type="InterPro" id="IPR005343">
    <property type="entry name" value="Noc2"/>
</dbReference>
<protein>
    <submittedName>
        <fullName evidence="5">Nucleolar complex protein 2 homolog</fullName>
    </submittedName>
</protein>
<proteinExistence type="inferred from homology"/>
<comment type="subcellular location">
    <subcellularLocation>
        <location evidence="1">Nucleus</location>
    </subcellularLocation>
</comment>
<dbReference type="GO" id="GO:0005730">
    <property type="term" value="C:nucleolus"/>
    <property type="evidence" value="ECO:0007669"/>
    <property type="project" value="TreeGrafter"/>
</dbReference>
<dbReference type="GO" id="GO:0042393">
    <property type="term" value="F:histone binding"/>
    <property type="evidence" value="ECO:0007669"/>
    <property type="project" value="TreeGrafter"/>
</dbReference>
<evidence type="ECO:0000256" key="3">
    <source>
        <dbReference type="ARBA" id="ARBA00023242"/>
    </source>
</evidence>
<dbReference type="PANTHER" id="PTHR12687:SF4">
    <property type="entry name" value="NUCLEOLAR COMPLEX PROTEIN 2 HOMOLOG"/>
    <property type="match status" value="1"/>
</dbReference>
<dbReference type="Pfam" id="PF03715">
    <property type="entry name" value="Noc2"/>
    <property type="match status" value="1"/>
</dbReference>
<dbReference type="GO" id="GO:0005654">
    <property type="term" value="C:nucleoplasm"/>
    <property type="evidence" value="ECO:0007669"/>
    <property type="project" value="TreeGrafter"/>
</dbReference>
<keyword evidence="3" id="KW-0539">Nucleus</keyword>
<comment type="similarity">
    <text evidence="2">Belongs to the NOC2 family.</text>
</comment>
<evidence type="ECO:0000313" key="6">
    <source>
        <dbReference type="Proteomes" id="UP001054945"/>
    </source>
</evidence>
<dbReference type="GO" id="GO:0030691">
    <property type="term" value="C:Noc2p-Noc3p complex"/>
    <property type="evidence" value="ECO:0007669"/>
    <property type="project" value="TreeGrafter"/>
</dbReference>
<dbReference type="Proteomes" id="UP001054945">
    <property type="component" value="Unassembled WGS sequence"/>
</dbReference>
<accession>A0AAV4NRP1</accession>
<dbReference type="PANTHER" id="PTHR12687">
    <property type="entry name" value="NUCLEOLAR COMPLEX 2 AND RAD4-RELATED"/>
    <property type="match status" value="1"/>
</dbReference>
<keyword evidence="6" id="KW-1185">Reference proteome</keyword>
<dbReference type="GO" id="GO:0003714">
    <property type="term" value="F:transcription corepressor activity"/>
    <property type="evidence" value="ECO:0007669"/>
    <property type="project" value="TreeGrafter"/>
</dbReference>
<dbReference type="EMBL" id="BPLR01003646">
    <property type="protein sequence ID" value="GIX87064.1"/>
    <property type="molecule type" value="Genomic_DNA"/>
</dbReference>
<dbReference type="GO" id="GO:0000122">
    <property type="term" value="P:negative regulation of transcription by RNA polymerase II"/>
    <property type="evidence" value="ECO:0007669"/>
    <property type="project" value="TreeGrafter"/>
</dbReference>
<name>A0AAV4NRP1_CAEEX</name>
<gene>
    <name evidence="5" type="primary">NOC2L</name>
    <name evidence="5" type="ORF">CEXT_54051</name>
</gene>
<dbReference type="GO" id="GO:0030690">
    <property type="term" value="C:Noc1p-Noc2p complex"/>
    <property type="evidence" value="ECO:0007669"/>
    <property type="project" value="TreeGrafter"/>
</dbReference>
<dbReference type="GO" id="GO:0042273">
    <property type="term" value="P:ribosomal large subunit biogenesis"/>
    <property type="evidence" value="ECO:0007669"/>
    <property type="project" value="TreeGrafter"/>
</dbReference>
<evidence type="ECO:0000256" key="4">
    <source>
        <dbReference type="SAM" id="MobiDB-lite"/>
    </source>
</evidence>
<reference evidence="5 6" key="1">
    <citation type="submission" date="2021-06" db="EMBL/GenBank/DDBJ databases">
        <title>Caerostris extrusa draft genome.</title>
        <authorList>
            <person name="Kono N."/>
            <person name="Arakawa K."/>
        </authorList>
    </citation>
    <scope>NUCLEOTIDE SEQUENCE [LARGE SCALE GENOMIC DNA]</scope>
</reference>
<feature type="region of interest" description="Disordered" evidence="4">
    <location>
        <begin position="42"/>
        <end position="66"/>
    </location>
</feature>
<evidence type="ECO:0000256" key="1">
    <source>
        <dbReference type="ARBA" id="ARBA00004123"/>
    </source>
</evidence>
<sequence>MSSSESEMDDSATHAAAMKRLKFKDPDFYQFLQENEKDLLNFNEDAEELSADEEEEEKVEKEEEKTEKISPQKLAYIKQQIREAPTLKLIKSLTSAFKSVVNQAEGSSKKVDMSNSEFFNDVIKLCLVDLVPAFHKVLHISADESKKKLDPTKSKMWIKVKMTVKSYLIDMLKMISSIKESSMLVLLLKHIVHLVPFYSAFIKLLRNLLKKMVSLWSSEEETVRVLSLIVIVRSTKLLSKEYLGQVLKEMYFAYIKNTKFTSATTWPLINFMKRSLSEIYALNPEMAYEHGFIYIRQMSIHLRNAITTKKKEAFQTVYNWQYTHCILLWSHLLCRLADHEPIKTLFYPLVQTTIGALNLIPTAKYVPLRFHLVKALMYISKSTEIFIPVLPFILDVLKIVDYNRKSNFSVKPVEFSCALKVTKSQLLEAGFKDSCIAEVCSLLVEYLQSYSNTIGFPELALPAVLQIKSFMKQCKIAKYNQQLKTVLSKINENSLLISEKRRLVTFSITDNDQVKKWEEDILSAGTPLLQIKKEKQVKESVEQKPLKKKKKLSK</sequence>
<feature type="compositionally biased region" description="Acidic residues" evidence="4">
    <location>
        <begin position="44"/>
        <end position="57"/>
    </location>
</feature>
<comment type="caution">
    <text evidence="5">The sequence shown here is derived from an EMBL/GenBank/DDBJ whole genome shotgun (WGS) entry which is preliminary data.</text>
</comment>
<evidence type="ECO:0000256" key="2">
    <source>
        <dbReference type="ARBA" id="ARBA00005907"/>
    </source>
</evidence>
<dbReference type="AlphaFoldDB" id="A0AAV4NRP1"/>